<organism evidence="1 2">
    <name type="scientific">Xenorhabdus littoralis</name>
    <dbReference type="NCBI Taxonomy" id="2582835"/>
    <lineage>
        <taxon>Bacteria</taxon>
        <taxon>Pseudomonadati</taxon>
        <taxon>Pseudomonadota</taxon>
        <taxon>Gammaproteobacteria</taxon>
        <taxon>Enterobacterales</taxon>
        <taxon>Morganellaceae</taxon>
        <taxon>Xenorhabdus</taxon>
    </lineage>
</organism>
<reference evidence="2" key="1">
    <citation type="journal article" date="2024" name="Toxins">
        <title>Genome Sequence Analysis of Native Xenorhabdus Strains Isolated from Entomopathogenic Nematodes in Argentina.</title>
        <authorList>
            <person name="Palma L."/>
            <person name="Frizzo L."/>
            <person name="Kaiser S."/>
            <person name="Berry C."/>
            <person name="Caballero P."/>
            <person name="Bode H.B."/>
            <person name="Del Valle E.E."/>
        </authorList>
    </citation>
    <scope>NUCLEOTIDE SEQUENCE [LARGE SCALE GENOMIC DNA]</scope>
    <source>
        <strain evidence="2">Reich</strain>
    </source>
</reference>
<protein>
    <submittedName>
        <fullName evidence="1">Uncharacterized protein</fullName>
    </submittedName>
</protein>
<sequence length="108" mass="12563">MLVSSTMYHDQHIRIITKWLHWYYLPKTETYLVIRDPTGVENIKVDNRCNALLITRGQDVTEPRNFPRGSYVRFEMMPVIVKNLICNYDCCADKSGANSSESVQGNEY</sequence>
<accession>A0ABU4SKW2</accession>
<evidence type="ECO:0000313" key="2">
    <source>
        <dbReference type="Proteomes" id="UP001271640"/>
    </source>
</evidence>
<gene>
    <name evidence="1" type="ORF">FE394_08770</name>
</gene>
<keyword evidence="2" id="KW-1185">Reference proteome</keyword>
<evidence type="ECO:0000313" key="1">
    <source>
        <dbReference type="EMBL" id="MDX7999292.1"/>
    </source>
</evidence>
<comment type="caution">
    <text evidence="1">The sequence shown here is derived from an EMBL/GenBank/DDBJ whole genome shotgun (WGS) entry which is preliminary data.</text>
</comment>
<proteinExistence type="predicted"/>
<dbReference type="Proteomes" id="UP001271640">
    <property type="component" value="Unassembled WGS sequence"/>
</dbReference>
<name>A0ABU4SKW2_9GAMM</name>
<dbReference type="EMBL" id="VCDP01000028">
    <property type="protein sequence ID" value="MDX7999292.1"/>
    <property type="molecule type" value="Genomic_DNA"/>
</dbReference>